<dbReference type="InterPro" id="IPR058477">
    <property type="entry name" value="DUF8163"/>
</dbReference>
<keyword evidence="4" id="KW-1185">Reference proteome</keyword>
<evidence type="ECO:0000313" key="4">
    <source>
        <dbReference type="Proteomes" id="UP001596481"/>
    </source>
</evidence>
<feature type="transmembrane region" description="Helical" evidence="1">
    <location>
        <begin position="109"/>
        <end position="127"/>
    </location>
</feature>
<feature type="transmembrane region" description="Helical" evidence="1">
    <location>
        <begin position="133"/>
        <end position="151"/>
    </location>
</feature>
<sequence length="168" mass="17492">MPDRHTSEPTVPTIRDVVDSNELTPVDGVGVVAFTAVATLTHGAAGALAGCIVLVIAALTAGPTAFVAAQLLLVTVFSQWSPATFAAAQGAVFPLLAGSIRSRLISRRLVGLTVAYVGTLGVVWALVTNLRWLWQAGVLFVVAAAVSSYAIHRYERVSLGLVNAEGNR</sequence>
<proteinExistence type="predicted"/>
<keyword evidence="1" id="KW-0812">Transmembrane</keyword>
<protein>
    <recommendedName>
        <fullName evidence="2">DUF8163 domain-containing protein</fullName>
    </recommendedName>
</protein>
<keyword evidence="1" id="KW-1133">Transmembrane helix</keyword>
<reference evidence="3 4" key="1">
    <citation type="journal article" date="2019" name="Int. J. Syst. Evol. Microbiol.">
        <title>The Global Catalogue of Microorganisms (GCM) 10K type strain sequencing project: providing services to taxonomists for standard genome sequencing and annotation.</title>
        <authorList>
            <consortium name="The Broad Institute Genomics Platform"/>
            <consortium name="The Broad Institute Genome Sequencing Center for Infectious Disease"/>
            <person name="Wu L."/>
            <person name="Ma J."/>
        </authorList>
    </citation>
    <scope>NUCLEOTIDE SEQUENCE [LARGE SCALE GENOMIC DNA]</scope>
    <source>
        <strain evidence="3 4">DSM 29988</strain>
    </source>
</reference>
<name>A0ABD5ZC40_9EURY</name>
<organism evidence="3 4">
    <name type="scientific">Haloferax namakaokahaiae</name>
    <dbReference type="NCBI Taxonomy" id="1748331"/>
    <lineage>
        <taxon>Archaea</taxon>
        <taxon>Methanobacteriati</taxon>
        <taxon>Methanobacteriota</taxon>
        <taxon>Stenosarchaea group</taxon>
        <taxon>Halobacteria</taxon>
        <taxon>Halobacteriales</taxon>
        <taxon>Haloferacaceae</taxon>
        <taxon>Haloferax</taxon>
    </lineage>
</organism>
<dbReference type="Proteomes" id="UP001596481">
    <property type="component" value="Unassembled WGS sequence"/>
</dbReference>
<gene>
    <name evidence="3" type="ORF">ACFQJC_03830</name>
</gene>
<accession>A0ABD5ZC40</accession>
<evidence type="ECO:0000313" key="3">
    <source>
        <dbReference type="EMBL" id="MFC7202630.1"/>
    </source>
</evidence>
<feature type="transmembrane region" description="Helical" evidence="1">
    <location>
        <begin position="79"/>
        <end position="97"/>
    </location>
</feature>
<dbReference type="EMBL" id="JBHTAA010000001">
    <property type="protein sequence ID" value="MFC7202630.1"/>
    <property type="molecule type" value="Genomic_DNA"/>
</dbReference>
<evidence type="ECO:0000256" key="1">
    <source>
        <dbReference type="SAM" id="Phobius"/>
    </source>
</evidence>
<keyword evidence="1" id="KW-0472">Membrane</keyword>
<dbReference type="AlphaFoldDB" id="A0ABD5ZC40"/>
<comment type="caution">
    <text evidence="3">The sequence shown here is derived from an EMBL/GenBank/DDBJ whole genome shotgun (WGS) entry which is preliminary data.</text>
</comment>
<feature type="domain" description="DUF8163" evidence="2">
    <location>
        <begin position="13"/>
        <end position="168"/>
    </location>
</feature>
<feature type="transmembrane region" description="Helical" evidence="1">
    <location>
        <begin position="47"/>
        <end position="73"/>
    </location>
</feature>
<dbReference type="Pfam" id="PF26496">
    <property type="entry name" value="DUF8163"/>
    <property type="match status" value="1"/>
</dbReference>
<evidence type="ECO:0000259" key="2">
    <source>
        <dbReference type="Pfam" id="PF26496"/>
    </source>
</evidence>
<dbReference type="RefSeq" id="WP_390221925.1">
    <property type="nucleotide sequence ID" value="NZ_JBHTAA010000001.1"/>
</dbReference>